<protein>
    <submittedName>
        <fullName evidence="2">Protein-disulfide isomerase</fullName>
    </submittedName>
</protein>
<organism evidence="2">
    <name type="scientific">Rhizobium leguminosarum</name>
    <dbReference type="NCBI Taxonomy" id="384"/>
    <lineage>
        <taxon>Bacteria</taxon>
        <taxon>Pseudomonadati</taxon>
        <taxon>Pseudomonadota</taxon>
        <taxon>Alphaproteobacteria</taxon>
        <taxon>Hyphomicrobiales</taxon>
        <taxon>Rhizobiaceae</taxon>
        <taxon>Rhizobium/Agrobacterium group</taxon>
        <taxon>Rhizobium</taxon>
    </lineage>
</organism>
<dbReference type="AlphaFoldDB" id="A0A154IC15"/>
<dbReference type="Gene3D" id="3.40.30.10">
    <property type="entry name" value="Glutaredoxin"/>
    <property type="match status" value="1"/>
</dbReference>
<evidence type="ECO:0000259" key="1">
    <source>
        <dbReference type="Pfam" id="PF01323"/>
    </source>
</evidence>
<proteinExistence type="predicted"/>
<dbReference type="EMBL" id="LVYU01000123">
    <property type="protein sequence ID" value="KZA98133.1"/>
    <property type="molecule type" value="Genomic_DNA"/>
</dbReference>
<dbReference type="InterPro" id="IPR001853">
    <property type="entry name" value="DSBA-like_thioredoxin_dom"/>
</dbReference>
<reference evidence="2" key="1">
    <citation type="submission" date="2016-03" db="EMBL/GenBank/DDBJ databases">
        <title>Microsymbionts genomes from the relict species Vavilovia formosa.</title>
        <authorList>
            <person name="Chirak E."/>
            <person name="Kimeklis A."/>
            <person name="Kopat V."/>
            <person name="Andronov E."/>
        </authorList>
    </citation>
    <scope>NUCLEOTIDE SEQUENCE [LARGE SCALE GENOMIC DNA]</scope>
    <source>
        <strain evidence="2">Vaf12</strain>
    </source>
</reference>
<feature type="domain" description="DSBA-like thioredoxin" evidence="1">
    <location>
        <begin position="7"/>
        <end position="197"/>
    </location>
</feature>
<accession>A0A154IC15</accession>
<dbReference type="Pfam" id="PF01323">
    <property type="entry name" value="DSBA"/>
    <property type="match status" value="1"/>
</dbReference>
<sequence>MHLTYLYDPLCGWCYGAAPVLDKLAMLDNLTVELAPSGLFAGEGARPLDERFAAYAWHNDQRINRLTGQVFSQLYRDQVLGGADGMFDSAPATLGIIAVGLTQLDREGEALKALQIARYVDGRNTSEIAVVADVLDQAGFSDAADRVQAPDEALLDAYRNRIGKSRQLMDAFRMDGVPALLVSDGDKRRVLRSDALFGGFDRLAAELQAA</sequence>
<dbReference type="SUPFAM" id="SSF52833">
    <property type="entry name" value="Thioredoxin-like"/>
    <property type="match status" value="1"/>
</dbReference>
<dbReference type="InterPro" id="IPR036249">
    <property type="entry name" value="Thioredoxin-like_sf"/>
</dbReference>
<gene>
    <name evidence="2" type="ORF">A4A59_03545</name>
</gene>
<dbReference type="GO" id="GO:0016491">
    <property type="term" value="F:oxidoreductase activity"/>
    <property type="evidence" value="ECO:0007669"/>
    <property type="project" value="InterPro"/>
</dbReference>
<dbReference type="CDD" id="cd03025">
    <property type="entry name" value="DsbA_FrnE_like"/>
    <property type="match status" value="1"/>
</dbReference>
<name>A0A154IC15_RHILE</name>
<comment type="caution">
    <text evidence="2">The sequence shown here is derived from an EMBL/GenBank/DDBJ whole genome shotgun (WGS) entry which is preliminary data.</text>
</comment>
<dbReference type="GO" id="GO:0016853">
    <property type="term" value="F:isomerase activity"/>
    <property type="evidence" value="ECO:0007669"/>
    <property type="project" value="UniProtKB-KW"/>
</dbReference>
<dbReference type="RefSeq" id="WP_062944023.1">
    <property type="nucleotide sequence ID" value="NZ_CP171848.1"/>
</dbReference>
<evidence type="ECO:0000313" key="2">
    <source>
        <dbReference type="EMBL" id="KZA98133.1"/>
    </source>
</evidence>
<keyword evidence="2" id="KW-0413">Isomerase</keyword>